<dbReference type="Proteomes" id="UP000656042">
    <property type="component" value="Unassembled WGS sequence"/>
</dbReference>
<dbReference type="PANTHER" id="PTHR15032">
    <property type="entry name" value="N-ACYL-PHOSPHATIDYLETHANOLAMINE-HYDROLYZING PHOSPHOLIPASE D"/>
    <property type="match status" value="1"/>
</dbReference>
<dbReference type="InterPro" id="IPR036866">
    <property type="entry name" value="RibonucZ/Hydroxyglut_hydro"/>
</dbReference>
<dbReference type="Gene3D" id="3.60.15.10">
    <property type="entry name" value="Ribonuclease Z/Hydroxyacylglutathione hydrolase-like"/>
    <property type="match status" value="1"/>
</dbReference>
<dbReference type="EMBL" id="BMMX01000003">
    <property type="protein sequence ID" value="GGK81189.1"/>
    <property type="molecule type" value="Genomic_DNA"/>
</dbReference>
<accession>A0A8J3FNF4</accession>
<dbReference type="AlphaFoldDB" id="A0A8J3FNF4"/>
<keyword evidence="3" id="KW-1185">Reference proteome</keyword>
<sequence length="268" mass="28777">MTWWGHSTSWLSDSGVQLLTDPLLTNRLAHLRRMAGPTPSLPGAPDAVLLSHLHADHFHLPSLRAVPGEPCLVVPRGAAGLVADGLGRSYARRCVELAPGEETSVGAVRVRAVKAAHPGGRGPWSRRNATAVGFVVEGAARTWYAGDTGLFDEMTDLAPLDLALIPVGGWGPSLHTHEHLDAVQAAEALHRVKATWAVPVHYGTFWPAGMSRVRRHMFHTPGDTFAEHAAVVAPDSRVRVLRHGDTLTIEVPAADGVERRDLPGREPS</sequence>
<feature type="domain" description="Metallo-beta-lactamase" evidence="1">
    <location>
        <begin position="18"/>
        <end position="202"/>
    </location>
</feature>
<comment type="caution">
    <text evidence="2">The sequence shown here is derived from an EMBL/GenBank/DDBJ whole genome shotgun (WGS) entry which is preliminary data.</text>
</comment>
<evidence type="ECO:0000259" key="1">
    <source>
        <dbReference type="Pfam" id="PF12706"/>
    </source>
</evidence>
<gene>
    <name evidence="2" type="ORF">GCM10012284_13900</name>
</gene>
<protein>
    <submittedName>
        <fullName evidence="2">Membrane protein</fullName>
    </submittedName>
</protein>
<name>A0A8J3FNF4_9ACTN</name>
<evidence type="ECO:0000313" key="3">
    <source>
        <dbReference type="Proteomes" id="UP000656042"/>
    </source>
</evidence>
<organism evidence="2 3">
    <name type="scientific">Mangrovihabitans endophyticus</name>
    <dbReference type="NCBI Taxonomy" id="1751298"/>
    <lineage>
        <taxon>Bacteria</taxon>
        <taxon>Bacillati</taxon>
        <taxon>Actinomycetota</taxon>
        <taxon>Actinomycetes</taxon>
        <taxon>Micromonosporales</taxon>
        <taxon>Micromonosporaceae</taxon>
        <taxon>Mangrovihabitans</taxon>
    </lineage>
</organism>
<evidence type="ECO:0000313" key="2">
    <source>
        <dbReference type="EMBL" id="GGK81189.1"/>
    </source>
</evidence>
<dbReference type="Pfam" id="PF12706">
    <property type="entry name" value="Lactamase_B_2"/>
    <property type="match status" value="1"/>
</dbReference>
<dbReference type="InterPro" id="IPR001279">
    <property type="entry name" value="Metallo-B-lactamas"/>
</dbReference>
<reference evidence="2" key="2">
    <citation type="submission" date="2020-09" db="EMBL/GenBank/DDBJ databases">
        <authorList>
            <person name="Sun Q."/>
            <person name="Zhou Y."/>
        </authorList>
    </citation>
    <scope>NUCLEOTIDE SEQUENCE</scope>
    <source>
        <strain evidence="2">CGMCC 4.7299</strain>
    </source>
</reference>
<reference evidence="2" key="1">
    <citation type="journal article" date="2014" name="Int. J. Syst. Evol. Microbiol.">
        <title>Complete genome sequence of Corynebacterium casei LMG S-19264T (=DSM 44701T), isolated from a smear-ripened cheese.</title>
        <authorList>
            <consortium name="US DOE Joint Genome Institute (JGI-PGF)"/>
            <person name="Walter F."/>
            <person name="Albersmeier A."/>
            <person name="Kalinowski J."/>
            <person name="Ruckert C."/>
        </authorList>
    </citation>
    <scope>NUCLEOTIDE SEQUENCE</scope>
    <source>
        <strain evidence="2">CGMCC 4.7299</strain>
    </source>
</reference>
<dbReference type="PANTHER" id="PTHR15032:SF36">
    <property type="entry name" value="METALLO-BETA-LACTAMASE DOMAIN-CONTAINING PROTEIN"/>
    <property type="match status" value="1"/>
</dbReference>
<proteinExistence type="predicted"/>
<dbReference type="SUPFAM" id="SSF56281">
    <property type="entry name" value="Metallo-hydrolase/oxidoreductase"/>
    <property type="match status" value="1"/>
</dbReference>
<dbReference type="GO" id="GO:0005737">
    <property type="term" value="C:cytoplasm"/>
    <property type="evidence" value="ECO:0007669"/>
    <property type="project" value="TreeGrafter"/>
</dbReference>